<keyword evidence="5 8" id="KW-0418">Kinase</keyword>
<evidence type="ECO:0000313" key="9">
    <source>
        <dbReference type="Proteomes" id="UP000289340"/>
    </source>
</evidence>
<dbReference type="InterPro" id="IPR011009">
    <property type="entry name" value="Kinase-like_dom_sf"/>
</dbReference>
<dbReference type="Gene3D" id="1.10.510.10">
    <property type="entry name" value="Transferase(Phosphotransferase) domain 1"/>
    <property type="match status" value="1"/>
</dbReference>
<dbReference type="EMBL" id="QZWG01000009">
    <property type="protein sequence ID" value="RZB91615.1"/>
    <property type="molecule type" value="Genomic_DNA"/>
</dbReference>
<evidence type="ECO:0000256" key="1">
    <source>
        <dbReference type="ARBA" id="ARBA00012513"/>
    </source>
</evidence>
<dbReference type="InterPro" id="IPR004041">
    <property type="entry name" value="NAF_dom"/>
</dbReference>
<evidence type="ECO:0000256" key="2">
    <source>
        <dbReference type="ARBA" id="ARBA00022527"/>
    </source>
</evidence>
<protein>
    <recommendedName>
        <fullName evidence="1">non-specific serine/threonine protein kinase</fullName>
        <ecNumber evidence="1">2.7.11.1</ecNumber>
    </recommendedName>
</protein>
<sequence>MAAEEVPVVKGALPFGVSFRPIVFIAKVTSGATLNTSGQHENLMTMYNKVLRVEFEFPPWFLPESKKLISKIVVADPAKRTTISAITRMSWFWKGFSSFFAPDLCQLEKQEALTITEEENNFKMPKFFNAFEFISSMSSRFNLSRMFESKRKTTTMFTLKCSTAVIVAKIAVATWGLRFRVAKVKDFKIRLKGATKGRKKRQAVTVEVFEVAPEVTFATKTMEGEGSYYNRYPKQISIV</sequence>
<dbReference type="EC" id="2.7.11.1" evidence="1"/>
<dbReference type="PANTHER" id="PTHR43895:SF162">
    <property type="entry name" value="CBL-INTERACTING SERINE_THREONINE-PROTEIN KINASE 25"/>
    <property type="match status" value="1"/>
</dbReference>
<evidence type="ECO:0000256" key="5">
    <source>
        <dbReference type="ARBA" id="ARBA00022777"/>
    </source>
</evidence>
<gene>
    <name evidence="8" type="ORF">D0Y65_023844</name>
</gene>
<evidence type="ECO:0000259" key="7">
    <source>
        <dbReference type="PROSITE" id="PS50816"/>
    </source>
</evidence>
<evidence type="ECO:0000256" key="4">
    <source>
        <dbReference type="ARBA" id="ARBA00022741"/>
    </source>
</evidence>
<dbReference type="Proteomes" id="UP000289340">
    <property type="component" value="Chromosome 9"/>
</dbReference>
<dbReference type="Gramene" id="XM_028325584.1">
    <property type="protein sequence ID" value="XP_028181385.1"/>
    <property type="gene ID" value="LOC114368262"/>
</dbReference>
<dbReference type="PROSITE" id="PS50816">
    <property type="entry name" value="NAF"/>
    <property type="match status" value="1"/>
</dbReference>
<dbReference type="InterPro" id="IPR018451">
    <property type="entry name" value="NAF/FISL_domain"/>
</dbReference>
<reference evidence="8 9" key="1">
    <citation type="submission" date="2018-09" db="EMBL/GenBank/DDBJ databases">
        <title>A high-quality reference genome of wild soybean provides a powerful tool to mine soybean genomes.</title>
        <authorList>
            <person name="Xie M."/>
            <person name="Chung C.Y.L."/>
            <person name="Li M.-W."/>
            <person name="Wong F.-L."/>
            <person name="Chan T.-F."/>
            <person name="Lam H.-M."/>
        </authorList>
    </citation>
    <scope>NUCLEOTIDE SEQUENCE [LARGE SCALE GENOMIC DNA]</scope>
    <source>
        <strain evidence="9">cv. W05</strain>
        <tissue evidence="8">Hypocotyl of etiolated seedlings</tissue>
    </source>
</reference>
<keyword evidence="3 8" id="KW-0808">Transferase</keyword>
<evidence type="ECO:0000256" key="6">
    <source>
        <dbReference type="ARBA" id="ARBA00022840"/>
    </source>
</evidence>
<feature type="domain" description="NAF" evidence="7">
    <location>
        <begin position="123"/>
        <end position="148"/>
    </location>
</feature>
<comment type="caution">
    <text evidence="8">The sequence shown here is derived from an EMBL/GenBank/DDBJ whole genome shotgun (WGS) entry which is preliminary data.</text>
</comment>
<evidence type="ECO:0000256" key="3">
    <source>
        <dbReference type="ARBA" id="ARBA00022679"/>
    </source>
</evidence>
<dbReference type="Pfam" id="PF03822">
    <property type="entry name" value="NAF"/>
    <property type="match status" value="1"/>
</dbReference>
<dbReference type="GO" id="GO:0005524">
    <property type="term" value="F:ATP binding"/>
    <property type="evidence" value="ECO:0007669"/>
    <property type="project" value="UniProtKB-KW"/>
</dbReference>
<keyword evidence="2" id="KW-0723">Serine/threonine-protein kinase</keyword>
<keyword evidence="9" id="KW-1185">Reference proteome</keyword>
<dbReference type="GO" id="GO:0004674">
    <property type="term" value="F:protein serine/threonine kinase activity"/>
    <property type="evidence" value="ECO:0007669"/>
    <property type="project" value="UniProtKB-KW"/>
</dbReference>
<dbReference type="GO" id="GO:0007165">
    <property type="term" value="P:signal transduction"/>
    <property type="evidence" value="ECO:0007669"/>
    <property type="project" value="InterPro"/>
</dbReference>
<proteinExistence type="predicted"/>
<organism evidence="8 9">
    <name type="scientific">Glycine soja</name>
    <name type="common">Wild soybean</name>
    <dbReference type="NCBI Taxonomy" id="3848"/>
    <lineage>
        <taxon>Eukaryota</taxon>
        <taxon>Viridiplantae</taxon>
        <taxon>Streptophyta</taxon>
        <taxon>Embryophyta</taxon>
        <taxon>Tracheophyta</taxon>
        <taxon>Spermatophyta</taxon>
        <taxon>Magnoliopsida</taxon>
        <taxon>eudicotyledons</taxon>
        <taxon>Gunneridae</taxon>
        <taxon>Pentapetalae</taxon>
        <taxon>rosids</taxon>
        <taxon>fabids</taxon>
        <taxon>Fabales</taxon>
        <taxon>Fabaceae</taxon>
        <taxon>Papilionoideae</taxon>
        <taxon>50 kb inversion clade</taxon>
        <taxon>NPAAA clade</taxon>
        <taxon>indigoferoid/millettioid clade</taxon>
        <taxon>Phaseoleae</taxon>
        <taxon>Glycine</taxon>
        <taxon>Glycine subgen. Soja</taxon>
    </lineage>
</organism>
<dbReference type="PANTHER" id="PTHR43895">
    <property type="entry name" value="CALCIUM/CALMODULIN-DEPENDENT PROTEIN KINASE KINASE-RELATED"/>
    <property type="match status" value="1"/>
</dbReference>
<dbReference type="CDD" id="cd12195">
    <property type="entry name" value="CIPK_C"/>
    <property type="match status" value="1"/>
</dbReference>
<accession>A0A445IZT1</accession>
<dbReference type="SUPFAM" id="SSF56112">
    <property type="entry name" value="Protein kinase-like (PK-like)"/>
    <property type="match status" value="1"/>
</dbReference>
<dbReference type="Gene3D" id="3.30.310.80">
    <property type="entry name" value="Kinase associated domain 1, KA1"/>
    <property type="match status" value="1"/>
</dbReference>
<dbReference type="AlphaFoldDB" id="A0A445IZT1"/>
<name>A0A445IZT1_GLYSO</name>
<keyword evidence="6" id="KW-0067">ATP-binding</keyword>
<keyword evidence="4" id="KW-0547">Nucleotide-binding</keyword>
<evidence type="ECO:0000313" key="8">
    <source>
        <dbReference type="EMBL" id="RZB91615.1"/>
    </source>
</evidence>